<dbReference type="CDD" id="cd22234">
    <property type="entry name" value="RHH_MobB-like"/>
    <property type="match status" value="1"/>
</dbReference>
<proteinExistence type="predicted"/>
<dbReference type="RefSeq" id="WP_010978955.1">
    <property type="nucleotide sequence ID" value="NZ_BAABQO010000004.1"/>
</dbReference>
<accession>A0A832TGS7</accession>
<evidence type="ECO:0000313" key="1">
    <source>
        <dbReference type="EMBL" id="HII73930.1"/>
    </source>
</evidence>
<name>A0A832TGS7_9CREN</name>
<dbReference type="OMA" id="KPFAHIR"/>
<dbReference type="AlphaFoldDB" id="A0A832TGS7"/>
<protein>
    <submittedName>
        <fullName evidence="1">CopG family transcriptional regulator</fullName>
    </submittedName>
</protein>
<dbReference type="EMBL" id="DUJO01000025">
    <property type="protein sequence ID" value="HII73930.1"/>
    <property type="molecule type" value="Genomic_DNA"/>
</dbReference>
<reference evidence="1" key="1">
    <citation type="journal article" date="2020" name="bioRxiv">
        <title>A rank-normalized archaeal taxonomy based on genome phylogeny resolves widespread incomplete and uneven classifications.</title>
        <authorList>
            <person name="Rinke C."/>
            <person name="Chuvochina M."/>
            <person name="Mussig A.J."/>
            <person name="Chaumeil P.-A."/>
            <person name="Waite D.W."/>
            <person name="Whitman W.B."/>
            <person name="Parks D.H."/>
            <person name="Hugenholtz P."/>
        </authorList>
    </citation>
    <scope>NUCLEOTIDE SEQUENCE</scope>
    <source>
        <strain evidence="1">UBA8838</strain>
    </source>
</reference>
<organism evidence="1 2">
    <name type="scientific">Sulfurisphaera tokodaii</name>
    <dbReference type="NCBI Taxonomy" id="111955"/>
    <lineage>
        <taxon>Archaea</taxon>
        <taxon>Thermoproteota</taxon>
        <taxon>Thermoprotei</taxon>
        <taxon>Sulfolobales</taxon>
        <taxon>Sulfolobaceae</taxon>
        <taxon>Sulfurisphaera</taxon>
    </lineage>
</organism>
<dbReference type="GeneID" id="1458925"/>
<sequence length="59" mass="6684">MFISVDIVVSNKPFAHIRLREEDKKLLKEIAKKYDISEADVVKIAIKKLAKELGVEVSS</sequence>
<gene>
    <name evidence="1" type="ORF">HA332_06020</name>
</gene>
<evidence type="ECO:0000313" key="2">
    <source>
        <dbReference type="Proteomes" id="UP000646844"/>
    </source>
</evidence>
<dbReference type="Proteomes" id="UP000646844">
    <property type="component" value="Unassembled WGS sequence"/>
</dbReference>
<comment type="caution">
    <text evidence="1">The sequence shown here is derived from an EMBL/GenBank/DDBJ whole genome shotgun (WGS) entry which is preliminary data.</text>
</comment>